<feature type="transmembrane region" description="Helical" evidence="6">
    <location>
        <begin position="47"/>
        <end position="69"/>
    </location>
</feature>
<evidence type="ECO:0000313" key="7">
    <source>
        <dbReference type="EMBL" id="KAF9518511.1"/>
    </source>
</evidence>
<keyword evidence="4 6" id="KW-1133">Transmembrane helix</keyword>
<comment type="subcellular location">
    <subcellularLocation>
        <location evidence="1">Cell membrane</location>
        <topology evidence="1">Multi-pass membrane protein</topology>
    </subcellularLocation>
</comment>
<sequence length="118" mass="12806">MGFLFVCLCNFAGTNIGATIVLCLVLQLWDVAQKPTFRTRDGAIHALALGANDGAFSASVSASLAGLLWCDILRRKLFYIDRRDFGRVNVPIVTIAMLVGCSILVGQIYIIKSNSPRT</sequence>
<evidence type="ECO:0000256" key="6">
    <source>
        <dbReference type="SAM" id="Phobius"/>
    </source>
</evidence>
<evidence type="ECO:0000256" key="2">
    <source>
        <dbReference type="ARBA" id="ARBA00022475"/>
    </source>
</evidence>
<organism evidence="7 8">
    <name type="scientific">Hydnum rufescens UP504</name>
    <dbReference type="NCBI Taxonomy" id="1448309"/>
    <lineage>
        <taxon>Eukaryota</taxon>
        <taxon>Fungi</taxon>
        <taxon>Dikarya</taxon>
        <taxon>Basidiomycota</taxon>
        <taxon>Agaricomycotina</taxon>
        <taxon>Agaricomycetes</taxon>
        <taxon>Cantharellales</taxon>
        <taxon>Hydnaceae</taxon>
        <taxon>Hydnum</taxon>
    </lineage>
</organism>
<dbReference type="Proteomes" id="UP000886523">
    <property type="component" value="Unassembled WGS sequence"/>
</dbReference>
<keyword evidence="5 6" id="KW-0472">Membrane</keyword>
<dbReference type="OrthoDB" id="442352at2759"/>
<comment type="caution">
    <text evidence="7">The sequence shown here is derived from an EMBL/GenBank/DDBJ whole genome shotgun (WGS) entry which is preliminary data.</text>
</comment>
<gene>
    <name evidence="7" type="ORF">BS47DRAFT_260128</name>
</gene>
<dbReference type="PANTHER" id="PTHR43302">
    <property type="entry name" value="TRANSPORTER ARSB-RELATED"/>
    <property type="match status" value="1"/>
</dbReference>
<keyword evidence="2" id="KW-1003">Cell membrane</keyword>
<keyword evidence="8" id="KW-1185">Reference proteome</keyword>
<name>A0A9P6DXI3_9AGAM</name>
<evidence type="ECO:0000256" key="1">
    <source>
        <dbReference type="ARBA" id="ARBA00004651"/>
    </source>
</evidence>
<proteinExistence type="predicted"/>
<keyword evidence="3 6" id="KW-0812">Transmembrane</keyword>
<dbReference type="AlphaFoldDB" id="A0A9P6DXI3"/>
<evidence type="ECO:0000256" key="3">
    <source>
        <dbReference type="ARBA" id="ARBA00022692"/>
    </source>
</evidence>
<dbReference type="GO" id="GO:0005886">
    <property type="term" value="C:plasma membrane"/>
    <property type="evidence" value="ECO:0007669"/>
    <property type="project" value="UniProtKB-SubCell"/>
</dbReference>
<reference evidence="7" key="1">
    <citation type="journal article" date="2020" name="Nat. Commun.">
        <title>Large-scale genome sequencing of mycorrhizal fungi provides insights into the early evolution of symbiotic traits.</title>
        <authorList>
            <person name="Miyauchi S."/>
            <person name="Kiss E."/>
            <person name="Kuo A."/>
            <person name="Drula E."/>
            <person name="Kohler A."/>
            <person name="Sanchez-Garcia M."/>
            <person name="Morin E."/>
            <person name="Andreopoulos B."/>
            <person name="Barry K.W."/>
            <person name="Bonito G."/>
            <person name="Buee M."/>
            <person name="Carver A."/>
            <person name="Chen C."/>
            <person name="Cichocki N."/>
            <person name="Clum A."/>
            <person name="Culley D."/>
            <person name="Crous P.W."/>
            <person name="Fauchery L."/>
            <person name="Girlanda M."/>
            <person name="Hayes R.D."/>
            <person name="Keri Z."/>
            <person name="LaButti K."/>
            <person name="Lipzen A."/>
            <person name="Lombard V."/>
            <person name="Magnuson J."/>
            <person name="Maillard F."/>
            <person name="Murat C."/>
            <person name="Nolan M."/>
            <person name="Ohm R.A."/>
            <person name="Pangilinan J."/>
            <person name="Pereira M.F."/>
            <person name="Perotto S."/>
            <person name="Peter M."/>
            <person name="Pfister S."/>
            <person name="Riley R."/>
            <person name="Sitrit Y."/>
            <person name="Stielow J.B."/>
            <person name="Szollosi G."/>
            <person name="Zifcakova L."/>
            <person name="Stursova M."/>
            <person name="Spatafora J.W."/>
            <person name="Tedersoo L."/>
            <person name="Vaario L.M."/>
            <person name="Yamada A."/>
            <person name="Yan M."/>
            <person name="Wang P."/>
            <person name="Xu J."/>
            <person name="Bruns T."/>
            <person name="Baldrian P."/>
            <person name="Vilgalys R."/>
            <person name="Dunand C."/>
            <person name="Henrissat B."/>
            <person name="Grigoriev I.V."/>
            <person name="Hibbett D."/>
            <person name="Nagy L.G."/>
            <person name="Martin F.M."/>
        </authorList>
    </citation>
    <scope>NUCLEOTIDE SEQUENCE</scope>
    <source>
        <strain evidence="7">UP504</strain>
    </source>
</reference>
<dbReference type="PANTHER" id="PTHR43302:SF5">
    <property type="entry name" value="TRANSPORTER ARSB-RELATED"/>
    <property type="match status" value="1"/>
</dbReference>
<accession>A0A9P6DXI3</accession>
<dbReference type="EMBL" id="MU128924">
    <property type="protein sequence ID" value="KAF9518511.1"/>
    <property type="molecule type" value="Genomic_DNA"/>
</dbReference>
<protein>
    <submittedName>
        <fullName evidence="7">Uncharacterized protein</fullName>
    </submittedName>
</protein>
<evidence type="ECO:0000256" key="4">
    <source>
        <dbReference type="ARBA" id="ARBA00022989"/>
    </source>
</evidence>
<feature type="transmembrane region" description="Helical" evidence="6">
    <location>
        <begin position="90"/>
        <end position="111"/>
    </location>
</feature>
<evidence type="ECO:0000256" key="5">
    <source>
        <dbReference type="ARBA" id="ARBA00023136"/>
    </source>
</evidence>
<evidence type="ECO:0000313" key="8">
    <source>
        <dbReference type="Proteomes" id="UP000886523"/>
    </source>
</evidence>